<dbReference type="EMBL" id="UJZG01000042">
    <property type="protein sequence ID" value="SXE03282.1"/>
    <property type="molecule type" value="Genomic_DNA"/>
</dbReference>
<keyword evidence="5 10" id="KW-0067">ATP-binding</keyword>
<dbReference type="InterPro" id="IPR002305">
    <property type="entry name" value="aa-tRNA-synth_Ic"/>
</dbReference>
<protein>
    <recommendedName>
        <fullName evidence="2 9">Tryptophan--tRNA ligase</fullName>
        <ecNumber evidence="2 9">6.1.1.2</ecNumber>
    </recommendedName>
</protein>
<evidence type="ECO:0000256" key="4">
    <source>
        <dbReference type="ARBA" id="ARBA00022741"/>
    </source>
</evidence>
<evidence type="ECO:0000256" key="6">
    <source>
        <dbReference type="ARBA" id="ARBA00022917"/>
    </source>
</evidence>
<keyword evidence="3 10" id="KW-0436">Ligase</keyword>
<dbReference type="FunFam" id="1.10.240.10:FF:000005">
    <property type="entry name" value="Tryptophan--tRNA ligase"/>
    <property type="match status" value="1"/>
</dbReference>
<keyword evidence="7 10" id="KW-0030">Aminoacyl-tRNA synthetase</keyword>
<dbReference type="InterPro" id="IPR050203">
    <property type="entry name" value="Trp-tRNA_synthetase"/>
</dbReference>
<dbReference type="Pfam" id="PF00579">
    <property type="entry name" value="tRNA-synt_1b"/>
    <property type="match status" value="1"/>
</dbReference>
<dbReference type="GO" id="GO:0006436">
    <property type="term" value="P:tryptophanyl-tRNA aminoacylation"/>
    <property type="evidence" value="ECO:0007669"/>
    <property type="project" value="UniProtKB-UniRule"/>
</dbReference>
<keyword evidence="4 10" id="KW-0547">Nucleotide-binding</keyword>
<comment type="caution">
    <text evidence="11">The sequence shown here is derived from an EMBL/GenBank/DDBJ whole genome shotgun (WGS) entry which is preliminary data.</text>
</comment>
<keyword evidence="6 10" id="KW-0648">Protein biosynthesis</keyword>
<evidence type="ECO:0000256" key="2">
    <source>
        <dbReference type="ARBA" id="ARBA00013161"/>
    </source>
</evidence>
<dbReference type="PROSITE" id="PS00178">
    <property type="entry name" value="AA_TRNA_LIGASE_I"/>
    <property type="match status" value="1"/>
</dbReference>
<dbReference type="PANTHER" id="PTHR43766">
    <property type="entry name" value="TRYPTOPHAN--TRNA LIGASE, MITOCHONDRIAL"/>
    <property type="match status" value="1"/>
</dbReference>
<dbReference type="InterPro" id="IPR002306">
    <property type="entry name" value="Trp-tRNA-ligase"/>
</dbReference>
<dbReference type="InterPro" id="IPR014729">
    <property type="entry name" value="Rossmann-like_a/b/a_fold"/>
</dbReference>
<dbReference type="PANTHER" id="PTHR43766:SF1">
    <property type="entry name" value="TRYPTOPHAN--TRNA LIGASE, MITOCHONDRIAL"/>
    <property type="match status" value="1"/>
</dbReference>
<dbReference type="GO" id="GO:0005829">
    <property type="term" value="C:cytosol"/>
    <property type="evidence" value="ECO:0007669"/>
    <property type="project" value="TreeGrafter"/>
</dbReference>
<dbReference type="FunFam" id="3.40.50.620:FF:000094">
    <property type="entry name" value="Tryptophan--tRNA ligase"/>
    <property type="match status" value="1"/>
</dbReference>
<gene>
    <name evidence="11" type="primary">trpS2</name>
    <name evidence="11" type="ORF">SAMEA3538780_05473</name>
</gene>
<evidence type="ECO:0000313" key="12">
    <source>
        <dbReference type="Proteomes" id="UP000257712"/>
    </source>
</evidence>
<comment type="catalytic activity">
    <reaction evidence="8">
        <text>tRNA(Trp) + L-tryptophan + ATP = L-tryptophyl-tRNA(Trp) + AMP + diphosphate + H(+)</text>
        <dbReference type="Rhea" id="RHEA:24080"/>
        <dbReference type="Rhea" id="RHEA-COMP:9671"/>
        <dbReference type="Rhea" id="RHEA-COMP:9705"/>
        <dbReference type="ChEBI" id="CHEBI:15378"/>
        <dbReference type="ChEBI" id="CHEBI:30616"/>
        <dbReference type="ChEBI" id="CHEBI:33019"/>
        <dbReference type="ChEBI" id="CHEBI:57912"/>
        <dbReference type="ChEBI" id="CHEBI:78442"/>
        <dbReference type="ChEBI" id="CHEBI:78535"/>
        <dbReference type="ChEBI" id="CHEBI:456215"/>
        <dbReference type="EC" id="6.1.1.2"/>
    </reaction>
</comment>
<evidence type="ECO:0000256" key="1">
    <source>
        <dbReference type="ARBA" id="ARBA00005594"/>
    </source>
</evidence>
<comment type="similarity">
    <text evidence="1 10">Belongs to the class-I aminoacyl-tRNA synthetase family.</text>
</comment>
<evidence type="ECO:0000256" key="8">
    <source>
        <dbReference type="ARBA" id="ARBA00049929"/>
    </source>
</evidence>
<dbReference type="NCBIfam" id="TIGR00233">
    <property type="entry name" value="trpS"/>
    <property type="match status" value="1"/>
</dbReference>
<dbReference type="AlphaFoldDB" id="A0A8B4U3X6"/>
<evidence type="ECO:0000256" key="3">
    <source>
        <dbReference type="ARBA" id="ARBA00022598"/>
    </source>
</evidence>
<dbReference type="InterPro" id="IPR001412">
    <property type="entry name" value="aa-tRNA-synth_I_CS"/>
</dbReference>
<sequence length="335" mass="36935">MNHPQTILTGDRPTGQLHLGHYVGSLRQRVALQHNHQQFILIADLQGLTDNGSNPQKISHHILEVMADYLAVGIDPGLTTICLQSALPALAELSALYMNIVTVARVERNPTVKNEIAQKGFARSLPVGFLAYPISQAADITAFKAELVPVGDDQLPMIEQTNEIVHKMNSLTGEPVLRHCKALLSEVSRLPGIDGNAKMSKSLGNTLTLSASEEEIHRAVSAMYTDPTHLRVSDPGHVEGNVVFTYLDAFHNDKARVAEMKAHYQRGGLGDRQCKNELETCLQALLAPIRERRATFIQDKGMLLELLRQGSERAHHLTQQTLHEVKRGLGLPVLF</sequence>
<dbReference type="SUPFAM" id="SSF52374">
    <property type="entry name" value="Nucleotidylyl transferase"/>
    <property type="match status" value="1"/>
</dbReference>
<dbReference type="GO" id="GO:0004830">
    <property type="term" value="F:tryptophan-tRNA ligase activity"/>
    <property type="evidence" value="ECO:0007669"/>
    <property type="project" value="UniProtKB-UniRule"/>
</dbReference>
<dbReference type="Gene3D" id="1.10.240.10">
    <property type="entry name" value="Tyrosyl-Transfer RNA Synthetase"/>
    <property type="match status" value="1"/>
</dbReference>
<dbReference type="CDD" id="cd00806">
    <property type="entry name" value="TrpRS_core"/>
    <property type="match status" value="1"/>
</dbReference>
<name>A0A8B4U3X6_9ENTR</name>
<reference evidence="11 12" key="1">
    <citation type="submission" date="2018-08" db="EMBL/GenBank/DDBJ databases">
        <authorList>
            <consortium name="Pathogen Informatics"/>
        </authorList>
    </citation>
    <scope>NUCLEOTIDE SEQUENCE [LARGE SCALE GENOMIC DNA]</scope>
    <source>
        <strain evidence="11 12">EuSCAPE_IT371</strain>
    </source>
</reference>
<evidence type="ECO:0000256" key="7">
    <source>
        <dbReference type="ARBA" id="ARBA00023146"/>
    </source>
</evidence>
<dbReference type="Proteomes" id="UP000257712">
    <property type="component" value="Unassembled WGS sequence"/>
</dbReference>
<dbReference type="EC" id="6.1.1.2" evidence="2 9"/>
<dbReference type="GO" id="GO:0005524">
    <property type="term" value="F:ATP binding"/>
    <property type="evidence" value="ECO:0007669"/>
    <property type="project" value="UniProtKB-KW"/>
</dbReference>
<evidence type="ECO:0000256" key="10">
    <source>
        <dbReference type="RuleBase" id="RU363036"/>
    </source>
</evidence>
<proteinExistence type="inferred from homology"/>
<dbReference type="RefSeq" id="WP_095033497.1">
    <property type="nucleotide sequence ID" value="NZ_CAESCD010000012.1"/>
</dbReference>
<evidence type="ECO:0000256" key="9">
    <source>
        <dbReference type="NCBIfam" id="TIGR00233"/>
    </source>
</evidence>
<dbReference type="KEGG" id="kqv:B8P98_24385"/>
<accession>A0A8B4U3X6</accession>
<dbReference type="Gene3D" id="3.40.50.620">
    <property type="entry name" value="HUPs"/>
    <property type="match status" value="1"/>
</dbReference>
<evidence type="ECO:0000313" key="11">
    <source>
        <dbReference type="EMBL" id="SXE03282.1"/>
    </source>
</evidence>
<dbReference type="PRINTS" id="PR01039">
    <property type="entry name" value="TRNASYNTHTRP"/>
</dbReference>
<organism evidence="11 12">
    <name type="scientific">Klebsiella quasivariicola</name>
    <dbReference type="NCBI Taxonomy" id="2026240"/>
    <lineage>
        <taxon>Bacteria</taxon>
        <taxon>Pseudomonadati</taxon>
        <taxon>Pseudomonadota</taxon>
        <taxon>Gammaproteobacteria</taxon>
        <taxon>Enterobacterales</taxon>
        <taxon>Enterobacteriaceae</taxon>
        <taxon>Klebsiella/Raoultella group</taxon>
        <taxon>Klebsiella</taxon>
        <taxon>Klebsiella pneumoniae complex</taxon>
    </lineage>
</organism>
<evidence type="ECO:0000256" key="5">
    <source>
        <dbReference type="ARBA" id="ARBA00022840"/>
    </source>
</evidence>